<dbReference type="Proteomes" id="UP000515856">
    <property type="component" value="Chromosome"/>
</dbReference>
<evidence type="ECO:0000313" key="1">
    <source>
        <dbReference type="EMBL" id="QNM12285.1"/>
    </source>
</evidence>
<protein>
    <submittedName>
        <fullName evidence="1">Uncharacterized protein</fullName>
    </submittedName>
</protein>
<dbReference type="RefSeq" id="WP_128125089.1">
    <property type="nucleotide sequence ID" value="NZ_CP060636.1"/>
</dbReference>
<name>A0A7G9GNA3_9FIRM</name>
<organism evidence="1 2">
    <name type="scientific">[Eubacterium] hominis</name>
    <dbReference type="NCBI Taxonomy" id="2764325"/>
    <lineage>
        <taxon>Bacteria</taxon>
        <taxon>Bacillati</taxon>
        <taxon>Bacillota</taxon>
        <taxon>Erysipelotrichia</taxon>
        <taxon>Erysipelotrichales</taxon>
        <taxon>Erysipelotrichaceae</taxon>
        <taxon>Amedibacillus</taxon>
    </lineage>
</organism>
<evidence type="ECO:0000313" key="2">
    <source>
        <dbReference type="Proteomes" id="UP000515856"/>
    </source>
</evidence>
<sequence length="179" mass="21492">MMEITAKALHAQRVSEGCYIQRFFRNKVFYGIDNQPLKRKVYRGKRDKDGKRKNEIFYVNEKQDIRIEEDLLMDCINQILDKLVNTDELDVNGWSTEASYRYFQIKEKNFFRNKKIAIDEYKRFISESIEIKDCQAYENVRLRKKIHEGNFKDIIEKIEVYDTGIVCIFTNALEMSLQF</sequence>
<dbReference type="AlphaFoldDB" id="A0A7G9GNA3"/>
<accession>A0A7G9GNA3</accession>
<dbReference type="EMBL" id="CP060636">
    <property type="protein sequence ID" value="QNM12285.1"/>
    <property type="molecule type" value="Genomic_DNA"/>
</dbReference>
<keyword evidence="2" id="KW-1185">Reference proteome</keyword>
<proteinExistence type="predicted"/>
<gene>
    <name evidence="1" type="ORF">H9Q80_18930</name>
</gene>
<reference evidence="1 2" key="1">
    <citation type="submission" date="2020-08" db="EMBL/GenBank/DDBJ databases">
        <authorList>
            <person name="Liu C."/>
            <person name="Sun Q."/>
        </authorList>
    </citation>
    <scope>NUCLEOTIDE SEQUENCE [LARGE SCALE GENOMIC DNA]</scope>
    <source>
        <strain evidence="1 2">NSJ-61</strain>
    </source>
</reference>
<dbReference type="KEGG" id="ehn:H9Q80_18930"/>